<dbReference type="SMART" id="SM00418">
    <property type="entry name" value="HTH_ARSR"/>
    <property type="match status" value="1"/>
</dbReference>
<keyword evidence="1" id="KW-0805">Transcription regulation</keyword>
<dbReference type="CDD" id="cd00090">
    <property type="entry name" value="HTH_ARSR"/>
    <property type="match status" value="1"/>
</dbReference>
<evidence type="ECO:0000256" key="2">
    <source>
        <dbReference type="ARBA" id="ARBA00023125"/>
    </source>
</evidence>
<dbReference type="SUPFAM" id="SSF46785">
    <property type="entry name" value="Winged helix' DNA-binding domain"/>
    <property type="match status" value="1"/>
</dbReference>
<dbReference type="GO" id="GO:0003677">
    <property type="term" value="F:DNA binding"/>
    <property type="evidence" value="ECO:0007669"/>
    <property type="project" value="UniProtKB-KW"/>
</dbReference>
<keyword evidence="3" id="KW-0804">Transcription</keyword>
<dbReference type="PRINTS" id="PR00778">
    <property type="entry name" value="HTHARSR"/>
</dbReference>
<dbReference type="InterPro" id="IPR036388">
    <property type="entry name" value="WH-like_DNA-bd_sf"/>
</dbReference>
<comment type="caution">
    <text evidence="6">The sequence shown here is derived from an EMBL/GenBank/DDBJ whole genome shotgun (WGS) entry which is preliminary data.</text>
</comment>
<evidence type="ECO:0000313" key="7">
    <source>
        <dbReference type="Proteomes" id="UP001050975"/>
    </source>
</evidence>
<gene>
    <name evidence="6" type="ORF">MiSe_25720</name>
</gene>
<dbReference type="AlphaFoldDB" id="A0AAV3X6R3"/>
<sequence length="133" mass="14715">MAKTSLNNSVFSTQPSKEEGISKLPPEALAYVADFFKVLSEVSRLQIVCCLKSGSKNVTQIMEETGLGQANVSKHLKLLAQAGIVSRTQIGVSVYYEIANPFLFELCDLVCHSLLSQIQKQNQQIKQLKIRQS</sequence>
<keyword evidence="7" id="KW-1185">Reference proteome</keyword>
<dbReference type="PROSITE" id="PS50987">
    <property type="entry name" value="HTH_ARSR_2"/>
    <property type="match status" value="1"/>
</dbReference>
<dbReference type="RefSeq" id="WP_226579935.1">
    <property type="nucleotide sequence ID" value="NZ_BLAY01000034.1"/>
</dbReference>
<dbReference type="EMBL" id="BLAY01000034">
    <property type="protein sequence ID" value="GET37818.1"/>
    <property type="molecule type" value="Genomic_DNA"/>
</dbReference>
<feature type="region of interest" description="Disordered" evidence="4">
    <location>
        <begin position="1"/>
        <end position="20"/>
    </location>
</feature>
<dbReference type="GO" id="GO:0003700">
    <property type="term" value="F:DNA-binding transcription factor activity"/>
    <property type="evidence" value="ECO:0007669"/>
    <property type="project" value="InterPro"/>
</dbReference>
<dbReference type="PANTHER" id="PTHR33154">
    <property type="entry name" value="TRANSCRIPTIONAL REGULATOR, ARSR FAMILY"/>
    <property type="match status" value="1"/>
</dbReference>
<protein>
    <submittedName>
        <fullName evidence="6">ArsR family transcriptional regulator</fullName>
    </submittedName>
</protein>
<dbReference type="Pfam" id="PF01022">
    <property type="entry name" value="HTH_5"/>
    <property type="match status" value="1"/>
</dbReference>
<dbReference type="Proteomes" id="UP001050975">
    <property type="component" value="Unassembled WGS sequence"/>
</dbReference>
<dbReference type="PANTHER" id="PTHR33154:SF18">
    <property type="entry name" value="ARSENICAL RESISTANCE OPERON REPRESSOR"/>
    <property type="match status" value="1"/>
</dbReference>
<organism evidence="6 7">
    <name type="scientific">Microseira wollei NIES-4236</name>
    <dbReference type="NCBI Taxonomy" id="2530354"/>
    <lineage>
        <taxon>Bacteria</taxon>
        <taxon>Bacillati</taxon>
        <taxon>Cyanobacteriota</taxon>
        <taxon>Cyanophyceae</taxon>
        <taxon>Oscillatoriophycideae</taxon>
        <taxon>Aerosakkonematales</taxon>
        <taxon>Aerosakkonemataceae</taxon>
        <taxon>Microseira</taxon>
    </lineage>
</organism>
<dbReference type="InterPro" id="IPR011991">
    <property type="entry name" value="ArsR-like_HTH"/>
</dbReference>
<dbReference type="NCBIfam" id="NF033788">
    <property type="entry name" value="HTH_metalloreg"/>
    <property type="match status" value="1"/>
</dbReference>
<evidence type="ECO:0000256" key="4">
    <source>
        <dbReference type="SAM" id="MobiDB-lite"/>
    </source>
</evidence>
<name>A0AAV3X6R3_9CYAN</name>
<proteinExistence type="predicted"/>
<accession>A0AAV3X6R3</accession>
<feature type="domain" description="HTH arsR-type" evidence="5">
    <location>
        <begin position="24"/>
        <end position="118"/>
    </location>
</feature>
<evidence type="ECO:0000259" key="5">
    <source>
        <dbReference type="PROSITE" id="PS50987"/>
    </source>
</evidence>
<evidence type="ECO:0000256" key="3">
    <source>
        <dbReference type="ARBA" id="ARBA00023163"/>
    </source>
</evidence>
<dbReference type="InterPro" id="IPR001845">
    <property type="entry name" value="HTH_ArsR_DNA-bd_dom"/>
</dbReference>
<keyword evidence="2" id="KW-0238">DNA-binding</keyword>
<evidence type="ECO:0000313" key="6">
    <source>
        <dbReference type="EMBL" id="GET37818.1"/>
    </source>
</evidence>
<feature type="compositionally biased region" description="Polar residues" evidence="4">
    <location>
        <begin position="1"/>
        <end position="15"/>
    </location>
</feature>
<evidence type="ECO:0000256" key="1">
    <source>
        <dbReference type="ARBA" id="ARBA00023015"/>
    </source>
</evidence>
<dbReference type="Gene3D" id="1.10.10.10">
    <property type="entry name" value="Winged helix-like DNA-binding domain superfamily/Winged helix DNA-binding domain"/>
    <property type="match status" value="1"/>
</dbReference>
<dbReference type="InterPro" id="IPR051081">
    <property type="entry name" value="HTH_MetalResp_TranReg"/>
</dbReference>
<reference evidence="6" key="1">
    <citation type="submission" date="2019-10" db="EMBL/GenBank/DDBJ databases">
        <title>Draft genome sequece of Microseira wollei NIES-4236.</title>
        <authorList>
            <person name="Yamaguchi H."/>
            <person name="Suzuki S."/>
            <person name="Kawachi M."/>
        </authorList>
    </citation>
    <scope>NUCLEOTIDE SEQUENCE</scope>
    <source>
        <strain evidence="6">NIES-4236</strain>
    </source>
</reference>
<dbReference type="InterPro" id="IPR036390">
    <property type="entry name" value="WH_DNA-bd_sf"/>
</dbReference>